<accession>A0ABU7PJH4</accession>
<organism evidence="1 2">
    <name type="scientific">Actinacidiphila polyblastidii</name>
    <dbReference type="NCBI Taxonomy" id="3110430"/>
    <lineage>
        <taxon>Bacteria</taxon>
        <taxon>Bacillati</taxon>
        <taxon>Actinomycetota</taxon>
        <taxon>Actinomycetes</taxon>
        <taxon>Kitasatosporales</taxon>
        <taxon>Streptomycetaceae</taxon>
        <taxon>Actinacidiphila</taxon>
    </lineage>
</organism>
<dbReference type="EMBL" id="JAZEWV010000037">
    <property type="protein sequence ID" value="MEE4545984.1"/>
    <property type="molecule type" value="Genomic_DNA"/>
</dbReference>
<keyword evidence="2" id="KW-1185">Reference proteome</keyword>
<name>A0ABU7PJH4_9ACTN</name>
<evidence type="ECO:0000313" key="1">
    <source>
        <dbReference type="EMBL" id="MEE4545984.1"/>
    </source>
</evidence>
<reference evidence="1 2" key="1">
    <citation type="submission" date="2023-12" db="EMBL/GenBank/DDBJ databases">
        <title>Streptomyces sp. V4-01.</title>
        <authorList>
            <person name="Somphong A."/>
            <person name="Phongsopitanun W."/>
        </authorList>
    </citation>
    <scope>NUCLEOTIDE SEQUENCE [LARGE SCALE GENOMIC DNA]</scope>
    <source>
        <strain evidence="1 2">V4-01</strain>
    </source>
</reference>
<comment type="caution">
    <text evidence="1">The sequence shown here is derived from an EMBL/GenBank/DDBJ whole genome shotgun (WGS) entry which is preliminary data.</text>
</comment>
<protein>
    <submittedName>
        <fullName evidence="1">Uncharacterized protein</fullName>
    </submittedName>
</protein>
<dbReference type="RefSeq" id="WP_330799686.1">
    <property type="nucleotide sequence ID" value="NZ_JAZEWV010000037.1"/>
</dbReference>
<evidence type="ECO:0000313" key="2">
    <source>
        <dbReference type="Proteomes" id="UP001344658"/>
    </source>
</evidence>
<proteinExistence type="predicted"/>
<gene>
    <name evidence="1" type="ORF">V2S66_28950</name>
</gene>
<sequence length="41" mass="4554">MARMSCYADDSLRAMSAAAARSCGPSAHQAGTRHQFFWCRF</sequence>
<dbReference type="Proteomes" id="UP001344658">
    <property type="component" value="Unassembled WGS sequence"/>
</dbReference>